<name>A0AAN6Z2F0_9PEZI</name>
<evidence type="ECO:0000313" key="3">
    <source>
        <dbReference type="EMBL" id="KAK4122393.1"/>
    </source>
</evidence>
<dbReference type="PROSITE" id="PS50076">
    <property type="entry name" value="DNAJ_2"/>
    <property type="match status" value="1"/>
</dbReference>
<dbReference type="InterPro" id="IPR001623">
    <property type="entry name" value="DnaJ_domain"/>
</dbReference>
<dbReference type="SMART" id="SM00271">
    <property type="entry name" value="DnaJ"/>
    <property type="match status" value="1"/>
</dbReference>
<dbReference type="AlphaFoldDB" id="A0AAN6Z2F0"/>
<dbReference type="RefSeq" id="XP_062646164.1">
    <property type="nucleotide sequence ID" value="XM_062795270.1"/>
</dbReference>
<dbReference type="Proteomes" id="UP001302602">
    <property type="component" value="Unassembled WGS sequence"/>
</dbReference>
<keyword evidence="1" id="KW-0732">Signal</keyword>
<dbReference type="InterPro" id="IPR036869">
    <property type="entry name" value="J_dom_sf"/>
</dbReference>
<dbReference type="PRINTS" id="PR00625">
    <property type="entry name" value="JDOMAIN"/>
</dbReference>
<evidence type="ECO:0000313" key="4">
    <source>
        <dbReference type="Proteomes" id="UP001302602"/>
    </source>
</evidence>
<organism evidence="3 4">
    <name type="scientific">Parathielavia appendiculata</name>
    <dbReference type="NCBI Taxonomy" id="2587402"/>
    <lineage>
        <taxon>Eukaryota</taxon>
        <taxon>Fungi</taxon>
        <taxon>Dikarya</taxon>
        <taxon>Ascomycota</taxon>
        <taxon>Pezizomycotina</taxon>
        <taxon>Sordariomycetes</taxon>
        <taxon>Sordariomycetidae</taxon>
        <taxon>Sordariales</taxon>
        <taxon>Chaetomiaceae</taxon>
        <taxon>Parathielavia</taxon>
    </lineage>
</organism>
<keyword evidence="4" id="KW-1185">Reference proteome</keyword>
<proteinExistence type="predicted"/>
<protein>
    <recommendedName>
        <fullName evidence="2">J domain-containing protein</fullName>
    </recommendedName>
</protein>
<feature type="domain" description="J" evidence="2">
    <location>
        <begin position="76"/>
        <end position="146"/>
    </location>
</feature>
<comment type="caution">
    <text evidence="3">The sequence shown here is derived from an EMBL/GenBank/DDBJ whole genome shotgun (WGS) entry which is preliminary data.</text>
</comment>
<feature type="signal peptide" evidence="1">
    <location>
        <begin position="1"/>
        <end position="19"/>
    </location>
</feature>
<dbReference type="SUPFAM" id="SSF46565">
    <property type="entry name" value="Chaperone J-domain"/>
    <property type="match status" value="1"/>
</dbReference>
<dbReference type="Pfam" id="PF00226">
    <property type="entry name" value="DnaJ"/>
    <property type="match status" value="1"/>
</dbReference>
<accession>A0AAN6Z2F0</accession>
<dbReference type="InterPro" id="IPR050817">
    <property type="entry name" value="DjlA_DnaK_co-chaperone"/>
</dbReference>
<dbReference type="PANTHER" id="PTHR24074">
    <property type="entry name" value="CO-CHAPERONE PROTEIN DJLA"/>
    <property type="match status" value="1"/>
</dbReference>
<dbReference type="EMBL" id="MU853231">
    <property type="protein sequence ID" value="KAK4122393.1"/>
    <property type="molecule type" value="Genomic_DNA"/>
</dbReference>
<dbReference type="CDD" id="cd06257">
    <property type="entry name" value="DnaJ"/>
    <property type="match status" value="1"/>
</dbReference>
<evidence type="ECO:0000259" key="2">
    <source>
        <dbReference type="PROSITE" id="PS50076"/>
    </source>
</evidence>
<reference evidence="3" key="2">
    <citation type="submission" date="2023-05" db="EMBL/GenBank/DDBJ databases">
        <authorList>
            <consortium name="Lawrence Berkeley National Laboratory"/>
            <person name="Steindorff A."/>
            <person name="Hensen N."/>
            <person name="Bonometti L."/>
            <person name="Westerberg I."/>
            <person name="Brannstrom I.O."/>
            <person name="Guillou S."/>
            <person name="Cros-Aarteil S."/>
            <person name="Calhoun S."/>
            <person name="Haridas S."/>
            <person name="Kuo A."/>
            <person name="Mondo S."/>
            <person name="Pangilinan J."/>
            <person name="Riley R."/>
            <person name="Labutti K."/>
            <person name="Andreopoulos B."/>
            <person name="Lipzen A."/>
            <person name="Chen C."/>
            <person name="Yanf M."/>
            <person name="Daum C."/>
            <person name="Ng V."/>
            <person name="Clum A."/>
            <person name="Ohm R."/>
            <person name="Martin F."/>
            <person name="Silar P."/>
            <person name="Natvig D."/>
            <person name="Lalanne C."/>
            <person name="Gautier V."/>
            <person name="Ament-Velasquez S.L."/>
            <person name="Kruys A."/>
            <person name="Hutchinson M.I."/>
            <person name="Powell A.J."/>
            <person name="Barry K."/>
            <person name="Miller A.N."/>
            <person name="Grigoriev I.V."/>
            <person name="Debuchy R."/>
            <person name="Gladieux P."/>
            <person name="Thoren M.H."/>
            <person name="Johannesson H."/>
        </authorList>
    </citation>
    <scope>NUCLEOTIDE SEQUENCE</scope>
    <source>
        <strain evidence="3">CBS 731.68</strain>
    </source>
</reference>
<sequence>MSAFLSLLGWSFLPNLVTGWTQTLYYSITIRAGDPKPQPGTPRWAEHRRRIHIIVVALYLLYTIYEADYDLQRVGTFYSDLGVPLNATDRDIKSRFRRLAALHHPDKATTAGDKTHDDINAYFVHLKTAADTLTDPARRFAYERFGPEAVTWQRCVTVRDYVVRGAQQLVPHYGMAAAVMYGLGLLGYLDWARYERWLVLAAMFLFEVRTVTRPGMPALLERVVNPLLGWVGGRAPYLPFQAIALARKLSVTVYIAFSQIGPLLAADTSGGQLVVSGRKGREDEATLREGLERLEMAVKKLDADAARLLQTEMAPFAGDEKTRNSMWAKVKEWLVQNTIRSDPMVRDALGRSFAKRRMEAPAGAKGNR</sequence>
<evidence type="ECO:0000256" key="1">
    <source>
        <dbReference type="SAM" id="SignalP"/>
    </source>
</evidence>
<feature type="chain" id="PRO_5042824853" description="J domain-containing protein" evidence="1">
    <location>
        <begin position="20"/>
        <end position="368"/>
    </location>
</feature>
<dbReference type="Gene3D" id="1.10.287.110">
    <property type="entry name" value="DnaJ domain"/>
    <property type="match status" value="1"/>
</dbReference>
<dbReference type="GeneID" id="87832039"/>
<reference evidence="3" key="1">
    <citation type="journal article" date="2023" name="Mol. Phylogenet. Evol.">
        <title>Genome-scale phylogeny and comparative genomics of the fungal order Sordariales.</title>
        <authorList>
            <person name="Hensen N."/>
            <person name="Bonometti L."/>
            <person name="Westerberg I."/>
            <person name="Brannstrom I.O."/>
            <person name="Guillou S."/>
            <person name="Cros-Aarteil S."/>
            <person name="Calhoun S."/>
            <person name="Haridas S."/>
            <person name="Kuo A."/>
            <person name="Mondo S."/>
            <person name="Pangilinan J."/>
            <person name="Riley R."/>
            <person name="LaButti K."/>
            <person name="Andreopoulos B."/>
            <person name="Lipzen A."/>
            <person name="Chen C."/>
            <person name="Yan M."/>
            <person name="Daum C."/>
            <person name="Ng V."/>
            <person name="Clum A."/>
            <person name="Steindorff A."/>
            <person name="Ohm R.A."/>
            <person name="Martin F."/>
            <person name="Silar P."/>
            <person name="Natvig D.O."/>
            <person name="Lalanne C."/>
            <person name="Gautier V."/>
            <person name="Ament-Velasquez S.L."/>
            <person name="Kruys A."/>
            <person name="Hutchinson M.I."/>
            <person name="Powell A.J."/>
            <person name="Barry K."/>
            <person name="Miller A.N."/>
            <person name="Grigoriev I.V."/>
            <person name="Debuchy R."/>
            <person name="Gladieux P."/>
            <person name="Hiltunen Thoren M."/>
            <person name="Johannesson H."/>
        </authorList>
    </citation>
    <scope>NUCLEOTIDE SEQUENCE</scope>
    <source>
        <strain evidence="3">CBS 731.68</strain>
    </source>
</reference>
<gene>
    <name evidence="3" type="ORF">N657DRAFT_664963</name>
</gene>